<evidence type="ECO:0008006" key="3">
    <source>
        <dbReference type="Google" id="ProtNLM"/>
    </source>
</evidence>
<sequence>MSSSIGHPSNFTSIQELPDEEKFNGENYVSWKETILMHGKLKGLDLYWEGNITRPIDTGITIGLSPTAVNDRNPNQLEYPIRESVAYLTIWSNIKNPTSMGISSKKTSKELWEHLQKEYTVEDKLHSLRYTDGKVTGTGGYAEKFRGAYKEAVDAGASIEEEQMLTIFIDSFPHGPEWATVLGNLATEDNFNIVALRLQEHVRFMSGTDGETVAGGKKVSAMQAEINELKERIVTMQASRKGPANPDLKCSNSNCKGVRHTIDNCFKLGGGKQGQYLKW</sequence>
<evidence type="ECO:0000313" key="2">
    <source>
        <dbReference type="Proteomes" id="UP000297245"/>
    </source>
</evidence>
<proteinExistence type="predicted"/>
<organism evidence="1 2">
    <name type="scientific">Dendrothele bispora (strain CBS 962.96)</name>
    <dbReference type="NCBI Taxonomy" id="1314807"/>
    <lineage>
        <taxon>Eukaryota</taxon>
        <taxon>Fungi</taxon>
        <taxon>Dikarya</taxon>
        <taxon>Basidiomycota</taxon>
        <taxon>Agaricomycotina</taxon>
        <taxon>Agaricomycetes</taxon>
        <taxon>Agaricomycetidae</taxon>
        <taxon>Agaricales</taxon>
        <taxon>Agaricales incertae sedis</taxon>
        <taxon>Dendrothele</taxon>
    </lineage>
</organism>
<gene>
    <name evidence="1" type="ORF">K435DRAFT_805612</name>
</gene>
<name>A0A4S8LAG0_DENBC</name>
<dbReference type="AlphaFoldDB" id="A0A4S8LAG0"/>
<evidence type="ECO:0000313" key="1">
    <source>
        <dbReference type="EMBL" id="THU85792.1"/>
    </source>
</evidence>
<reference evidence="1 2" key="1">
    <citation type="journal article" date="2019" name="Nat. Ecol. Evol.">
        <title>Megaphylogeny resolves global patterns of mushroom evolution.</title>
        <authorList>
            <person name="Varga T."/>
            <person name="Krizsan K."/>
            <person name="Foldi C."/>
            <person name="Dima B."/>
            <person name="Sanchez-Garcia M."/>
            <person name="Sanchez-Ramirez S."/>
            <person name="Szollosi G.J."/>
            <person name="Szarkandi J.G."/>
            <person name="Papp V."/>
            <person name="Albert L."/>
            <person name="Andreopoulos W."/>
            <person name="Angelini C."/>
            <person name="Antonin V."/>
            <person name="Barry K.W."/>
            <person name="Bougher N.L."/>
            <person name="Buchanan P."/>
            <person name="Buyck B."/>
            <person name="Bense V."/>
            <person name="Catcheside P."/>
            <person name="Chovatia M."/>
            <person name="Cooper J."/>
            <person name="Damon W."/>
            <person name="Desjardin D."/>
            <person name="Finy P."/>
            <person name="Geml J."/>
            <person name="Haridas S."/>
            <person name="Hughes K."/>
            <person name="Justo A."/>
            <person name="Karasinski D."/>
            <person name="Kautmanova I."/>
            <person name="Kiss B."/>
            <person name="Kocsube S."/>
            <person name="Kotiranta H."/>
            <person name="LaButti K.M."/>
            <person name="Lechner B.E."/>
            <person name="Liimatainen K."/>
            <person name="Lipzen A."/>
            <person name="Lukacs Z."/>
            <person name="Mihaltcheva S."/>
            <person name="Morgado L.N."/>
            <person name="Niskanen T."/>
            <person name="Noordeloos M.E."/>
            <person name="Ohm R.A."/>
            <person name="Ortiz-Santana B."/>
            <person name="Ovrebo C."/>
            <person name="Racz N."/>
            <person name="Riley R."/>
            <person name="Savchenko A."/>
            <person name="Shiryaev A."/>
            <person name="Soop K."/>
            <person name="Spirin V."/>
            <person name="Szebenyi C."/>
            <person name="Tomsovsky M."/>
            <person name="Tulloss R.E."/>
            <person name="Uehling J."/>
            <person name="Grigoriev I.V."/>
            <person name="Vagvolgyi C."/>
            <person name="Papp T."/>
            <person name="Martin F.M."/>
            <person name="Miettinen O."/>
            <person name="Hibbett D.S."/>
            <person name="Nagy L.G."/>
        </authorList>
    </citation>
    <scope>NUCLEOTIDE SEQUENCE [LARGE SCALE GENOMIC DNA]</scope>
    <source>
        <strain evidence="1 2">CBS 962.96</strain>
    </source>
</reference>
<dbReference type="OrthoDB" id="3035098at2759"/>
<dbReference type="Proteomes" id="UP000297245">
    <property type="component" value="Unassembled WGS sequence"/>
</dbReference>
<keyword evidence="2" id="KW-1185">Reference proteome</keyword>
<dbReference type="EMBL" id="ML179529">
    <property type="protein sequence ID" value="THU85792.1"/>
    <property type="molecule type" value="Genomic_DNA"/>
</dbReference>
<accession>A0A4S8LAG0</accession>
<protein>
    <recommendedName>
        <fullName evidence="3">Retrotransposon Copia-like N-terminal domain-containing protein</fullName>
    </recommendedName>
</protein>